<dbReference type="AlphaFoldDB" id="X0S982"/>
<sequence>MGYSRMRRRNNYAVSELLGVVYILMISTTLISAVYVWAPQQLEEQKTRVRMESAINQFEMIDNVLQDMIRQGTGSSKSVNFVTDKGYMHVGSSGTRLVILYLFS</sequence>
<proteinExistence type="predicted"/>
<gene>
    <name evidence="2" type="ORF">S01H1_01112</name>
</gene>
<organism evidence="2">
    <name type="scientific">marine sediment metagenome</name>
    <dbReference type="NCBI Taxonomy" id="412755"/>
    <lineage>
        <taxon>unclassified sequences</taxon>
        <taxon>metagenomes</taxon>
        <taxon>ecological metagenomes</taxon>
    </lineage>
</organism>
<feature type="transmembrane region" description="Helical" evidence="1">
    <location>
        <begin position="12"/>
        <end position="38"/>
    </location>
</feature>
<keyword evidence="1" id="KW-1133">Transmembrane helix</keyword>
<comment type="caution">
    <text evidence="2">The sequence shown here is derived from an EMBL/GenBank/DDBJ whole genome shotgun (WGS) entry which is preliminary data.</text>
</comment>
<name>X0S982_9ZZZZ</name>
<reference evidence="2" key="1">
    <citation type="journal article" date="2014" name="Front. Microbiol.">
        <title>High frequency of phylogenetically diverse reductive dehalogenase-homologous genes in deep subseafloor sedimentary metagenomes.</title>
        <authorList>
            <person name="Kawai M."/>
            <person name="Futagami T."/>
            <person name="Toyoda A."/>
            <person name="Takaki Y."/>
            <person name="Nishi S."/>
            <person name="Hori S."/>
            <person name="Arai W."/>
            <person name="Tsubouchi T."/>
            <person name="Morono Y."/>
            <person name="Uchiyama I."/>
            <person name="Ito T."/>
            <person name="Fujiyama A."/>
            <person name="Inagaki F."/>
            <person name="Takami H."/>
        </authorList>
    </citation>
    <scope>NUCLEOTIDE SEQUENCE</scope>
    <source>
        <strain evidence="2">Expedition CK06-06</strain>
    </source>
</reference>
<evidence type="ECO:0000256" key="1">
    <source>
        <dbReference type="SAM" id="Phobius"/>
    </source>
</evidence>
<protein>
    <submittedName>
        <fullName evidence="2">Uncharacterized protein</fullName>
    </submittedName>
</protein>
<evidence type="ECO:0000313" key="2">
    <source>
        <dbReference type="EMBL" id="GAF77598.1"/>
    </source>
</evidence>
<dbReference type="EMBL" id="BARS01000455">
    <property type="protein sequence ID" value="GAF77598.1"/>
    <property type="molecule type" value="Genomic_DNA"/>
</dbReference>
<accession>X0S982</accession>
<keyword evidence="1" id="KW-0472">Membrane</keyword>
<keyword evidence="1" id="KW-0812">Transmembrane</keyword>